<dbReference type="Proteomes" id="UP000607653">
    <property type="component" value="Unassembled WGS sequence"/>
</dbReference>
<accession>A0A822Y3S0</accession>
<protein>
    <submittedName>
        <fullName evidence="2">Uncharacterized protein</fullName>
    </submittedName>
</protein>
<name>A0A822Y3S0_NELNU</name>
<dbReference type="PANTHER" id="PTHR34198">
    <property type="entry name" value="OS01G0175100 PROTEIN"/>
    <property type="match status" value="1"/>
</dbReference>
<evidence type="ECO:0000313" key="2">
    <source>
        <dbReference type="EMBL" id="DAD27077.1"/>
    </source>
</evidence>
<dbReference type="AlphaFoldDB" id="A0A822Y3S0"/>
<organism evidence="2 3">
    <name type="scientific">Nelumbo nucifera</name>
    <name type="common">Sacred lotus</name>
    <dbReference type="NCBI Taxonomy" id="4432"/>
    <lineage>
        <taxon>Eukaryota</taxon>
        <taxon>Viridiplantae</taxon>
        <taxon>Streptophyta</taxon>
        <taxon>Embryophyta</taxon>
        <taxon>Tracheophyta</taxon>
        <taxon>Spermatophyta</taxon>
        <taxon>Magnoliopsida</taxon>
        <taxon>Proteales</taxon>
        <taxon>Nelumbonaceae</taxon>
        <taxon>Nelumbo</taxon>
    </lineage>
</organism>
<keyword evidence="3" id="KW-1185">Reference proteome</keyword>
<proteinExistence type="predicted"/>
<evidence type="ECO:0000313" key="3">
    <source>
        <dbReference type="Proteomes" id="UP000607653"/>
    </source>
</evidence>
<reference evidence="2 3" key="1">
    <citation type="journal article" date="2020" name="Mol. Biol. Evol.">
        <title>Distinct Expression and Methylation Patterns for Genes with Different Fates following a Single Whole-Genome Duplication in Flowering Plants.</title>
        <authorList>
            <person name="Shi T."/>
            <person name="Rahmani R.S."/>
            <person name="Gugger P.F."/>
            <person name="Wang M."/>
            <person name="Li H."/>
            <person name="Zhang Y."/>
            <person name="Li Z."/>
            <person name="Wang Q."/>
            <person name="Van de Peer Y."/>
            <person name="Marchal K."/>
            <person name="Chen J."/>
        </authorList>
    </citation>
    <scope>NUCLEOTIDE SEQUENCE [LARGE SCALE GENOMIC DNA]</scope>
    <source>
        <tissue evidence="2">Leaf</tissue>
    </source>
</reference>
<feature type="region of interest" description="Disordered" evidence="1">
    <location>
        <begin position="51"/>
        <end position="88"/>
    </location>
</feature>
<evidence type="ECO:0000256" key="1">
    <source>
        <dbReference type="SAM" id="MobiDB-lite"/>
    </source>
</evidence>
<dbReference type="EMBL" id="DUZY01000002">
    <property type="protein sequence ID" value="DAD27077.1"/>
    <property type="molecule type" value="Genomic_DNA"/>
</dbReference>
<gene>
    <name evidence="2" type="ORF">HUJ06_028545</name>
</gene>
<feature type="region of interest" description="Disordered" evidence="1">
    <location>
        <begin position="14"/>
        <end position="35"/>
    </location>
</feature>
<comment type="caution">
    <text evidence="2">The sequence shown here is derived from an EMBL/GenBank/DDBJ whole genome shotgun (WGS) entry which is preliminary data.</text>
</comment>
<dbReference type="PANTHER" id="PTHR34198:SF1">
    <property type="entry name" value="OS01G0104300 PROTEIN"/>
    <property type="match status" value="1"/>
</dbReference>
<sequence>MATNLLSFWSTGIQASASSGHRKQEPNRRKASSPNWWTPLFGWASEADYIDSNENTKTRSSDASAKTREKSDSESAMARPRPRFAPGCFTEEKAKQLRMKTMETANFHDIMYHSAIASRLASDVPNRSDR</sequence>
<feature type="compositionally biased region" description="Basic and acidic residues" evidence="1">
    <location>
        <begin position="54"/>
        <end position="73"/>
    </location>
</feature>